<comment type="caution">
    <text evidence="2">The sequence shown here is derived from an EMBL/GenBank/DDBJ whole genome shotgun (WGS) entry which is preliminary data.</text>
</comment>
<reference evidence="2 3" key="1">
    <citation type="submission" date="2019-05" db="EMBL/GenBank/DDBJ databases">
        <authorList>
            <person name="Narsing Rao M.P."/>
            <person name="Li W.J."/>
        </authorList>
    </citation>
    <scope>NUCLEOTIDE SEQUENCE [LARGE SCALE GENOMIC DNA]</scope>
    <source>
        <strain evidence="2 3">SYSU_K30003</strain>
    </source>
</reference>
<keyword evidence="1" id="KW-0472">Membrane</keyword>
<name>A0A5R9GIE2_9BACL</name>
<gene>
    <name evidence="2" type="ORF">FE782_01550</name>
</gene>
<accession>A0A5R9GIE2</accession>
<feature type="transmembrane region" description="Helical" evidence="1">
    <location>
        <begin position="57"/>
        <end position="81"/>
    </location>
</feature>
<keyword evidence="3" id="KW-1185">Reference proteome</keyword>
<evidence type="ECO:0000256" key="1">
    <source>
        <dbReference type="SAM" id="Phobius"/>
    </source>
</evidence>
<dbReference type="AlphaFoldDB" id="A0A5R9GIE2"/>
<proteinExistence type="predicted"/>
<evidence type="ECO:0008006" key="4">
    <source>
        <dbReference type="Google" id="ProtNLM"/>
    </source>
</evidence>
<dbReference type="Proteomes" id="UP000309676">
    <property type="component" value="Unassembled WGS sequence"/>
</dbReference>
<keyword evidence="1" id="KW-1133">Transmembrane helix</keyword>
<protein>
    <recommendedName>
        <fullName evidence="4">B box-type domain-containing protein</fullName>
    </recommendedName>
</protein>
<dbReference type="OrthoDB" id="2658786at2"/>
<dbReference type="RefSeq" id="WP_138191796.1">
    <property type="nucleotide sequence ID" value="NZ_VCIW01000001.1"/>
</dbReference>
<dbReference type="EMBL" id="VCIW01000001">
    <property type="protein sequence ID" value="TLS54060.1"/>
    <property type="molecule type" value="Genomic_DNA"/>
</dbReference>
<evidence type="ECO:0000313" key="3">
    <source>
        <dbReference type="Proteomes" id="UP000309676"/>
    </source>
</evidence>
<evidence type="ECO:0000313" key="2">
    <source>
        <dbReference type="EMBL" id="TLS54060.1"/>
    </source>
</evidence>
<sequence>MDCKRHPGVAAAHACRQCGTPLCEGCFDPATGACRDGCKRTGTAGGMIPGRNVWVKTLVSILAIIGAITVLLLALCAGILFTNLG</sequence>
<organism evidence="2 3">
    <name type="scientific">Paenibacillus antri</name>
    <dbReference type="NCBI Taxonomy" id="2582848"/>
    <lineage>
        <taxon>Bacteria</taxon>
        <taxon>Bacillati</taxon>
        <taxon>Bacillota</taxon>
        <taxon>Bacilli</taxon>
        <taxon>Bacillales</taxon>
        <taxon>Paenibacillaceae</taxon>
        <taxon>Paenibacillus</taxon>
    </lineage>
</organism>
<keyword evidence="1" id="KW-0812">Transmembrane</keyword>